<gene>
    <name evidence="2" type="ORF">JAAARDRAFT_192864</name>
</gene>
<dbReference type="AlphaFoldDB" id="A0A067PX11"/>
<proteinExistence type="predicted"/>
<evidence type="ECO:0000256" key="1">
    <source>
        <dbReference type="SAM" id="MobiDB-lite"/>
    </source>
</evidence>
<accession>A0A067PX11</accession>
<dbReference type="EMBL" id="KL197716">
    <property type="protein sequence ID" value="KDQ59358.1"/>
    <property type="molecule type" value="Genomic_DNA"/>
</dbReference>
<sequence length="156" mass="17706">MKGIAEFKQITLSEEKICQMQLDLQKTKAIRKLEVDIKKIDAKKELKQVQLCQQLELKMLQMKHLHLLQMARLQSSLGQTGPSVTWLSQLPDHSLSTLDWHVHSYHPHSQHSISDNWPSMPNTPYSLESLSKGSSSFEGNTVGSPRGRPITLEVLP</sequence>
<organism evidence="2 3">
    <name type="scientific">Jaapia argillacea MUCL 33604</name>
    <dbReference type="NCBI Taxonomy" id="933084"/>
    <lineage>
        <taxon>Eukaryota</taxon>
        <taxon>Fungi</taxon>
        <taxon>Dikarya</taxon>
        <taxon>Basidiomycota</taxon>
        <taxon>Agaricomycotina</taxon>
        <taxon>Agaricomycetes</taxon>
        <taxon>Agaricomycetidae</taxon>
        <taxon>Jaapiales</taxon>
        <taxon>Jaapiaceae</taxon>
        <taxon>Jaapia</taxon>
    </lineage>
</organism>
<dbReference type="Proteomes" id="UP000027265">
    <property type="component" value="Unassembled WGS sequence"/>
</dbReference>
<evidence type="ECO:0000313" key="3">
    <source>
        <dbReference type="Proteomes" id="UP000027265"/>
    </source>
</evidence>
<protein>
    <submittedName>
        <fullName evidence="2">Uncharacterized protein</fullName>
    </submittedName>
</protein>
<name>A0A067PX11_9AGAM</name>
<feature type="region of interest" description="Disordered" evidence="1">
    <location>
        <begin position="128"/>
        <end position="156"/>
    </location>
</feature>
<reference evidence="3" key="1">
    <citation type="journal article" date="2014" name="Proc. Natl. Acad. Sci. U.S.A.">
        <title>Extensive sampling of basidiomycete genomes demonstrates inadequacy of the white-rot/brown-rot paradigm for wood decay fungi.</title>
        <authorList>
            <person name="Riley R."/>
            <person name="Salamov A.A."/>
            <person name="Brown D.W."/>
            <person name="Nagy L.G."/>
            <person name="Floudas D."/>
            <person name="Held B.W."/>
            <person name="Levasseur A."/>
            <person name="Lombard V."/>
            <person name="Morin E."/>
            <person name="Otillar R."/>
            <person name="Lindquist E.A."/>
            <person name="Sun H."/>
            <person name="LaButti K.M."/>
            <person name="Schmutz J."/>
            <person name="Jabbour D."/>
            <person name="Luo H."/>
            <person name="Baker S.E."/>
            <person name="Pisabarro A.G."/>
            <person name="Walton J.D."/>
            <person name="Blanchette R.A."/>
            <person name="Henrissat B."/>
            <person name="Martin F."/>
            <person name="Cullen D."/>
            <person name="Hibbett D.S."/>
            <person name="Grigoriev I.V."/>
        </authorList>
    </citation>
    <scope>NUCLEOTIDE SEQUENCE [LARGE SCALE GENOMIC DNA]</scope>
    <source>
        <strain evidence="3">MUCL 33604</strain>
    </source>
</reference>
<dbReference type="InParanoid" id="A0A067PX11"/>
<dbReference type="HOGENOM" id="CLU_1686884_0_0_1"/>
<evidence type="ECO:0000313" key="2">
    <source>
        <dbReference type="EMBL" id="KDQ59358.1"/>
    </source>
</evidence>
<feature type="compositionally biased region" description="Low complexity" evidence="1">
    <location>
        <begin position="128"/>
        <end position="139"/>
    </location>
</feature>
<keyword evidence="3" id="KW-1185">Reference proteome</keyword>